<protein>
    <submittedName>
        <fullName evidence="2">Sortase</fullName>
    </submittedName>
</protein>
<comment type="caution">
    <text evidence="2">The sequence shown here is derived from an EMBL/GenBank/DDBJ whole genome shotgun (WGS) entry which is preliminary data.</text>
</comment>
<name>A0A136A5M3_9ALTE</name>
<dbReference type="InterPro" id="IPR023365">
    <property type="entry name" value="Sortase_dom-sf"/>
</dbReference>
<keyword evidence="1" id="KW-0378">Hydrolase</keyword>
<dbReference type="SUPFAM" id="SSF63817">
    <property type="entry name" value="Sortase"/>
    <property type="match status" value="1"/>
</dbReference>
<evidence type="ECO:0000313" key="2">
    <source>
        <dbReference type="EMBL" id="KXI30504.1"/>
    </source>
</evidence>
<dbReference type="InterPro" id="IPR005754">
    <property type="entry name" value="Sortase"/>
</dbReference>
<keyword evidence="3" id="KW-1185">Reference proteome</keyword>
<evidence type="ECO:0000313" key="3">
    <source>
        <dbReference type="Proteomes" id="UP000070299"/>
    </source>
</evidence>
<proteinExistence type="predicted"/>
<dbReference type="NCBIfam" id="TIGR01076">
    <property type="entry name" value="sortase_fam"/>
    <property type="match status" value="1"/>
</dbReference>
<dbReference type="STRING" id="1799789.AX660_06530"/>
<evidence type="ECO:0000256" key="1">
    <source>
        <dbReference type="ARBA" id="ARBA00022801"/>
    </source>
</evidence>
<dbReference type="InterPro" id="IPR041999">
    <property type="entry name" value="Sortase_D_1"/>
</dbReference>
<dbReference type="InterPro" id="IPR022445">
    <property type="entry name" value="Sortase_proteobact_type"/>
</dbReference>
<reference evidence="3" key="1">
    <citation type="submission" date="2016-02" db="EMBL/GenBank/DDBJ databases">
        <authorList>
            <person name="Schultz-Johansen M."/>
            <person name="Glaring M.A."/>
            <person name="Bech P.K."/>
            <person name="Stougaard P."/>
        </authorList>
    </citation>
    <scope>NUCLEOTIDE SEQUENCE [LARGE SCALE GENOMIC DNA]</scope>
    <source>
        <strain evidence="3">S66</strain>
    </source>
</reference>
<sequence>MLFAAGCYLFGGGLYIFAKANVAQYLIAKAWQLSLQDQQQHRPWPWADTHPVAELKINDVSWYVLADANGRNLAFAPTHLSATALPGDHGNSVIVGHRDTQFNSLKHIQVEDIIEVTNLRGSSRYRVTSLRIAQAAQLRYWQTEVEDTFDQASLTIITCYPFDSILPNPTYRFIVSAEGV</sequence>
<dbReference type="CDD" id="cd05828">
    <property type="entry name" value="Sortase_D_1"/>
    <property type="match status" value="1"/>
</dbReference>
<dbReference type="NCBIfam" id="TIGR03784">
    <property type="entry name" value="marine_sortase"/>
    <property type="match status" value="1"/>
</dbReference>
<dbReference type="Gene3D" id="2.40.260.10">
    <property type="entry name" value="Sortase"/>
    <property type="match status" value="1"/>
</dbReference>
<dbReference type="AlphaFoldDB" id="A0A136A5M3"/>
<dbReference type="Pfam" id="PF04203">
    <property type="entry name" value="Sortase"/>
    <property type="match status" value="1"/>
</dbReference>
<accession>A0A136A5M3</accession>
<gene>
    <name evidence="2" type="ORF">AX660_06530</name>
</gene>
<dbReference type="GO" id="GO:0016787">
    <property type="term" value="F:hydrolase activity"/>
    <property type="evidence" value="ECO:0007669"/>
    <property type="project" value="UniProtKB-KW"/>
</dbReference>
<dbReference type="EMBL" id="LSNE01000003">
    <property type="protein sequence ID" value="KXI30504.1"/>
    <property type="molecule type" value="Genomic_DNA"/>
</dbReference>
<dbReference type="Proteomes" id="UP000070299">
    <property type="component" value="Unassembled WGS sequence"/>
</dbReference>
<organism evidence="2 3">
    <name type="scientific">Paraglaciecola hydrolytica</name>
    <dbReference type="NCBI Taxonomy" id="1799789"/>
    <lineage>
        <taxon>Bacteria</taxon>
        <taxon>Pseudomonadati</taxon>
        <taxon>Pseudomonadota</taxon>
        <taxon>Gammaproteobacteria</taxon>
        <taxon>Alteromonadales</taxon>
        <taxon>Alteromonadaceae</taxon>
        <taxon>Paraglaciecola</taxon>
    </lineage>
</organism>